<protein>
    <submittedName>
        <fullName evidence="1">Uncharacterized protein</fullName>
    </submittedName>
</protein>
<dbReference type="EMBL" id="OX465080">
    <property type="protein sequence ID" value="CAI9280996.1"/>
    <property type="molecule type" value="Genomic_DNA"/>
</dbReference>
<evidence type="ECO:0000313" key="2">
    <source>
        <dbReference type="Proteomes" id="UP001177003"/>
    </source>
</evidence>
<dbReference type="AlphaFoldDB" id="A0AA35YVR4"/>
<sequence length="152" mass="17684">MTQSSILNHKTNQNMILDLDPAKYDVFLQPIVECLRKTQYTKSRFCNLLRLSQGRDLIDPEIISNSEILEMFYQTGYKETLIAISKFKKPKLSPMCNGLFTLLFRSFSERVTNSDCARKFFMTLMYNIYSEINLDYGSVIWAQMVQSTLSTT</sequence>
<proteinExistence type="predicted"/>
<accession>A0AA35YVR4</accession>
<reference evidence="1" key="1">
    <citation type="submission" date="2023-04" db="EMBL/GenBank/DDBJ databases">
        <authorList>
            <person name="Vijverberg K."/>
            <person name="Xiong W."/>
            <person name="Schranz E."/>
        </authorList>
    </citation>
    <scope>NUCLEOTIDE SEQUENCE</scope>
</reference>
<keyword evidence="2" id="KW-1185">Reference proteome</keyword>
<gene>
    <name evidence="1" type="ORF">LSALG_LOCUS20716</name>
</gene>
<dbReference type="Proteomes" id="UP001177003">
    <property type="component" value="Chromosome 4"/>
</dbReference>
<organism evidence="1 2">
    <name type="scientific">Lactuca saligna</name>
    <name type="common">Willowleaf lettuce</name>
    <dbReference type="NCBI Taxonomy" id="75948"/>
    <lineage>
        <taxon>Eukaryota</taxon>
        <taxon>Viridiplantae</taxon>
        <taxon>Streptophyta</taxon>
        <taxon>Embryophyta</taxon>
        <taxon>Tracheophyta</taxon>
        <taxon>Spermatophyta</taxon>
        <taxon>Magnoliopsida</taxon>
        <taxon>eudicotyledons</taxon>
        <taxon>Gunneridae</taxon>
        <taxon>Pentapetalae</taxon>
        <taxon>asterids</taxon>
        <taxon>campanulids</taxon>
        <taxon>Asterales</taxon>
        <taxon>Asteraceae</taxon>
        <taxon>Cichorioideae</taxon>
        <taxon>Cichorieae</taxon>
        <taxon>Lactucinae</taxon>
        <taxon>Lactuca</taxon>
    </lineage>
</organism>
<evidence type="ECO:0000313" key="1">
    <source>
        <dbReference type="EMBL" id="CAI9280996.1"/>
    </source>
</evidence>
<name>A0AA35YVR4_LACSI</name>